<dbReference type="AlphaFoldDB" id="A0AAQ3K3X4"/>
<proteinExistence type="inferred from homology"/>
<dbReference type="InterPro" id="IPR035669">
    <property type="entry name" value="SGNH_plant_lipase-like"/>
</dbReference>
<dbReference type="GO" id="GO:0016788">
    <property type="term" value="F:hydrolase activity, acting on ester bonds"/>
    <property type="evidence" value="ECO:0007669"/>
    <property type="project" value="InterPro"/>
</dbReference>
<evidence type="ECO:0000256" key="4">
    <source>
        <dbReference type="ARBA" id="ARBA00023180"/>
    </source>
</evidence>
<dbReference type="PANTHER" id="PTHR22835">
    <property type="entry name" value="ZINC FINGER FYVE DOMAIN CONTAINING PROTEIN"/>
    <property type="match status" value="1"/>
</dbReference>
<dbReference type="PANTHER" id="PTHR22835:SF663">
    <property type="entry name" value="LIPASE-LIKE"/>
    <property type="match status" value="1"/>
</dbReference>
<dbReference type="SUPFAM" id="SSF52266">
    <property type="entry name" value="SGNH hydrolase"/>
    <property type="match status" value="1"/>
</dbReference>
<organism evidence="6 7">
    <name type="scientific">Canna indica</name>
    <name type="common">Indian-shot</name>
    <dbReference type="NCBI Taxonomy" id="4628"/>
    <lineage>
        <taxon>Eukaryota</taxon>
        <taxon>Viridiplantae</taxon>
        <taxon>Streptophyta</taxon>
        <taxon>Embryophyta</taxon>
        <taxon>Tracheophyta</taxon>
        <taxon>Spermatophyta</taxon>
        <taxon>Magnoliopsida</taxon>
        <taxon>Liliopsida</taxon>
        <taxon>Zingiberales</taxon>
        <taxon>Cannaceae</taxon>
        <taxon>Canna</taxon>
    </lineage>
</organism>
<comment type="similarity">
    <text evidence="1">Belongs to the 'GDSL' lipolytic enzyme family.</text>
</comment>
<dbReference type="InterPro" id="IPR036514">
    <property type="entry name" value="SGNH_hydro_sf"/>
</dbReference>
<keyword evidence="3" id="KW-0378">Hydrolase</keyword>
<sequence>MDSSTDLITKSLLFLHLLVLSAAGCYPSIFSFGDSLADTGNLLSTSPNDQSGCPPYGMTFFHHPTGRCSDGRLIVDFIAEAMGLPLLPPFLEIMNSSSAQEVEELRKGVNFAVSGATAMDYSFFKERGVDVSDNNSSLFYQLQWFKQLLPSLCSSSSDCKKMLQNSLFLLGEIGGNDYNNPFTQGLSVDEIRSFVPRVIQTIGSAINELIELGARTLVVPGITPLGCNSMYMTYYHSDNQEDYYDSRGCINWLNEFASYHNGLVQDEIRRLRQLHPYATLIYADYYGAIINIFSNPQQFGFGNKELFVACCGGGGPYNYNASAICGYEGSTVCDDPSKYFHWDGLHCTEAAYRIIADGLLTGYFATSAISSSCPGVKLNADQLNLITSS</sequence>
<evidence type="ECO:0000256" key="5">
    <source>
        <dbReference type="SAM" id="SignalP"/>
    </source>
</evidence>
<gene>
    <name evidence="6" type="ORF">Cni_G10193</name>
</gene>
<dbReference type="CDD" id="cd01837">
    <property type="entry name" value="SGNH_plant_lipase_like"/>
    <property type="match status" value="1"/>
</dbReference>
<protein>
    <submittedName>
        <fullName evidence="6">Uncharacterized protein</fullName>
    </submittedName>
</protein>
<dbReference type="Gene3D" id="3.40.50.1110">
    <property type="entry name" value="SGNH hydrolase"/>
    <property type="match status" value="1"/>
</dbReference>
<dbReference type="Pfam" id="PF00657">
    <property type="entry name" value="Lipase_GDSL"/>
    <property type="match status" value="1"/>
</dbReference>
<dbReference type="Proteomes" id="UP001327560">
    <property type="component" value="Chromosome 3"/>
</dbReference>
<evidence type="ECO:0000256" key="1">
    <source>
        <dbReference type="ARBA" id="ARBA00008668"/>
    </source>
</evidence>
<name>A0AAQ3K3X4_9LILI</name>
<accession>A0AAQ3K3X4</accession>
<keyword evidence="2 5" id="KW-0732">Signal</keyword>
<evidence type="ECO:0000256" key="2">
    <source>
        <dbReference type="ARBA" id="ARBA00022729"/>
    </source>
</evidence>
<feature type="chain" id="PRO_5042926732" evidence="5">
    <location>
        <begin position="24"/>
        <end position="389"/>
    </location>
</feature>
<evidence type="ECO:0000313" key="7">
    <source>
        <dbReference type="Proteomes" id="UP001327560"/>
    </source>
</evidence>
<evidence type="ECO:0000313" key="6">
    <source>
        <dbReference type="EMBL" id="WOL01477.1"/>
    </source>
</evidence>
<dbReference type="EMBL" id="CP136892">
    <property type="protein sequence ID" value="WOL01477.1"/>
    <property type="molecule type" value="Genomic_DNA"/>
</dbReference>
<reference evidence="6 7" key="1">
    <citation type="submission" date="2023-10" db="EMBL/GenBank/DDBJ databases">
        <title>Chromosome-scale genome assembly provides insights into flower coloration mechanisms of Canna indica.</title>
        <authorList>
            <person name="Li C."/>
        </authorList>
    </citation>
    <scope>NUCLEOTIDE SEQUENCE [LARGE SCALE GENOMIC DNA]</scope>
    <source>
        <tissue evidence="6">Flower</tissue>
    </source>
</reference>
<keyword evidence="4" id="KW-0325">Glycoprotein</keyword>
<keyword evidence="7" id="KW-1185">Reference proteome</keyword>
<evidence type="ECO:0000256" key="3">
    <source>
        <dbReference type="ARBA" id="ARBA00022801"/>
    </source>
</evidence>
<dbReference type="InterPro" id="IPR001087">
    <property type="entry name" value="GDSL"/>
</dbReference>
<feature type="signal peptide" evidence="5">
    <location>
        <begin position="1"/>
        <end position="23"/>
    </location>
</feature>